<feature type="region of interest" description="Disordered" evidence="1">
    <location>
        <begin position="53"/>
        <end position="74"/>
    </location>
</feature>
<keyword evidence="3" id="KW-1185">Reference proteome</keyword>
<evidence type="ECO:0000256" key="1">
    <source>
        <dbReference type="SAM" id="MobiDB-lite"/>
    </source>
</evidence>
<dbReference type="AlphaFoldDB" id="A0A1Q9DYY7"/>
<sequence length="287" mass="30949">MERWRSCSDMPGALPSPRQSLDGDSRGSFRLERLSGRRTTLVNLDDIPEAMAHLQDAASDVSSPSGRGDEGQDEVVPEVSFVHLCVQAPAAPRCLARPPRYRRLEGDGSEATDDAPLTAKAAAKPKGRPKPKPQPKRNESPTGRAKEAELGNLTRRPSKRASLSPPRRVTVPLVVATKPSKCKPSFGEGYAAGRRSASFGRSPSSAQRSPRKESSSKGAQRPSRYRGTAPERSGEEARLLSEIASLNVLLEELQQRTALRLGEENGDQVVGCGGLQFSDFHAASNCE</sequence>
<feature type="region of interest" description="Disordered" evidence="1">
    <location>
        <begin position="1"/>
        <end position="29"/>
    </location>
</feature>
<evidence type="ECO:0000313" key="3">
    <source>
        <dbReference type="Proteomes" id="UP000186817"/>
    </source>
</evidence>
<accession>A0A1Q9DYY7</accession>
<feature type="compositionally biased region" description="Polar residues" evidence="1">
    <location>
        <begin position="199"/>
        <end position="208"/>
    </location>
</feature>
<comment type="caution">
    <text evidence="2">The sequence shown here is derived from an EMBL/GenBank/DDBJ whole genome shotgun (WGS) entry which is preliminary data.</text>
</comment>
<proteinExistence type="predicted"/>
<protein>
    <submittedName>
        <fullName evidence="2">Uncharacterized protein</fullName>
    </submittedName>
</protein>
<evidence type="ECO:0000313" key="2">
    <source>
        <dbReference type="EMBL" id="OLQ00396.1"/>
    </source>
</evidence>
<name>A0A1Q9DYY7_SYMMI</name>
<feature type="region of interest" description="Disordered" evidence="1">
    <location>
        <begin position="105"/>
        <end position="236"/>
    </location>
</feature>
<organism evidence="2 3">
    <name type="scientific">Symbiodinium microadriaticum</name>
    <name type="common">Dinoflagellate</name>
    <name type="synonym">Zooxanthella microadriatica</name>
    <dbReference type="NCBI Taxonomy" id="2951"/>
    <lineage>
        <taxon>Eukaryota</taxon>
        <taxon>Sar</taxon>
        <taxon>Alveolata</taxon>
        <taxon>Dinophyceae</taxon>
        <taxon>Suessiales</taxon>
        <taxon>Symbiodiniaceae</taxon>
        <taxon>Symbiodinium</taxon>
    </lineage>
</organism>
<reference evidence="2 3" key="1">
    <citation type="submission" date="2016-02" db="EMBL/GenBank/DDBJ databases">
        <title>Genome analysis of coral dinoflagellate symbionts highlights evolutionary adaptations to a symbiotic lifestyle.</title>
        <authorList>
            <person name="Aranda M."/>
            <person name="Li Y."/>
            <person name="Liew Y.J."/>
            <person name="Baumgarten S."/>
            <person name="Simakov O."/>
            <person name="Wilson M."/>
            <person name="Piel J."/>
            <person name="Ashoor H."/>
            <person name="Bougouffa S."/>
            <person name="Bajic V.B."/>
            <person name="Ryu T."/>
            <person name="Ravasi T."/>
            <person name="Bayer T."/>
            <person name="Micklem G."/>
            <person name="Kim H."/>
            <person name="Bhak J."/>
            <person name="Lajeunesse T.C."/>
            <person name="Voolstra C.R."/>
        </authorList>
    </citation>
    <scope>NUCLEOTIDE SEQUENCE [LARGE SCALE GENOMIC DNA]</scope>
    <source>
        <strain evidence="2 3">CCMP2467</strain>
    </source>
</reference>
<dbReference type="Proteomes" id="UP000186817">
    <property type="component" value="Unassembled WGS sequence"/>
</dbReference>
<feature type="compositionally biased region" description="Basic and acidic residues" evidence="1">
    <location>
        <begin position="136"/>
        <end position="149"/>
    </location>
</feature>
<feature type="compositionally biased region" description="Basic residues" evidence="1">
    <location>
        <begin position="123"/>
        <end position="135"/>
    </location>
</feature>
<dbReference type="OrthoDB" id="10511217at2759"/>
<dbReference type="EMBL" id="LSRX01000329">
    <property type="protein sequence ID" value="OLQ00396.1"/>
    <property type="molecule type" value="Genomic_DNA"/>
</dbReference>
<gene>
    <name evidence="2" type="ORF">AK812_SmicGene16939</name>
</gene>